<evidence type="ECO:0000256" key="2">
    <source>
        <dbReference type="SAM" id="MobiDB-lite"/>
    </source>
</evidence>
<protein>
    <recommendedName>
        <fullName evidence="8">PmbA protein</fullName>
    </recommendedName>
</protein>
<accession>A0A1H0DMP5</accession>
<dbReference type="OrthoDB" id="9803618at2"/>
<dbReference type="PANTHER" id="PTHR43421:SF1">
    <property type="entry name" value="METALLOPROTEASE PMBA"/>
    <property type="match status" value="1"/>
</dbReference>
<dbReference type="InterPro" id="IPR045570">
    <property type="entry name" value="Metalloprtase-TldD/E_cen_dom"/>
</dbReference>
<evidence type="ECO:0000259" key="3">
    <source>
        <dbReference type="Pfam" id="PF01523"/>
    </source>
</evidence>
<dbReference type="Gene3D" id="3.30.2290.10">
    <property type="entry name" value="PmbA/TldD superfamily"/>
    <property type="match status" value="1"/>
</dbReference>
<name>A0A1H0DMP5_9HYPH</name>
<dbReference type="InterPro" id="IPR047657">
    <property type="entry name" value="PmbA"/>
</dbReference>
<dbReference type="Pfam" id="PF19289">
    <property type="entry name" value="PmbA_TldD_3rd"/>
    <property type="match status" value="1"/>
</dbReference>
<evidence type="ECO:0000259" key="5">
    <source>
        <dbReference type="Pfam" id="PF19290"/>
    </source>
</evidence>
<organism evidence="6 7">
    <name type="scientific">Aureimonas jatrophae</name>
    <dbReference type="NCBI Taxonomy" id="1166073"/>
    <lineage>
        <taxon>Bacteria</taxon>
        <taxon>Pseudomonadati</taxon>
        <taxon>Pseudomonadota</taxon>
        <taxon>Alphaproteobacteria</taxon>
        <taxon>Hyphomicrobiales</taxon>
        <taxon>Aurantimonadaceae</taxon>
        <taxon>Aureimonas</taxon>
    </lineage>
</organism>
<dbReference type="InterPro" id="IPR035068">
    <property type="entry name" value="TldD/PmbA_N"/>
</dbReference>
<feature type="domain" description="Metalloprotease TldD/E N-terminal" evidence="3">
    <location>
        <begin position="28"/>
        <end position="89"/>
    </location>
</feature>
<proteinExistence type="inferred from homology"/>
<evidence type="ECO:0000256" key="1">
    <source>
        <dbReference type="ARBA" id="ARBA00005836"/>
    </source>
</evidence>
<evidence type="ECO:0000313" key="7">
    <source>
        <dbReference type="Proteomes" id="UP000198793"/>
    </source>
</evidence>
<dbReference type="Proteomes" id="UP000198793">
    <property type="component" value="Unassembled WGS sequence"/>
</dbReference>
<evidence type="ECO:0000313" key="6">
    <source>
        <dbReference type="EMBL" id="SDN71424.1"/>
    </source>
</evidence>
<dbReference type="RefSeq" id="WP_090669239.1">
    <property type="nucleotide sequence ID" value="NZ_FNIT01000001.1"/>
</dbReference>
<dbReference type="EMBL" id="FNIT01000001">
    <property type="protein sequence ID" value="SDN71424.1"/>
    <property type="molecule type" value="Genomic_DNA"/>
</dbReference>
<gene>
    <name evidence="6" type="ORF">SAMN05192530_101869</name>
</gene>
<dbReference type="InterPro" id="IPR045569">
    <property type="entry name" value="Metalloprtase-TldD/E_C"/>
</dbReference>
<dbReference type="SUPFAM" id="SSF111283">
    <property type="entry name" value="Putative modulator of DNA gyrase, PmbA/TldD"/>
    <property type="match status" value="1"/>
</dbReference>
<feature type="region of interest" description="Disordered" evidence="2">
    <location>
        <begin position="331"/>
        <end position="351"/>
    </location>
</feature>
<feature type="domain" description="Metalloprotease TldD/E central" evidence="5">
    <location>
        <begin position="117"/>
        <end position="221"/>
    </location>
</feature>
<dbReference type="InterPro" id="IPR002510">
    <property type="entry name" value="Metalloprtase-TldD/E_N"/>
</dbReference>
<dbReference type="AlphaFoldDB" id="A0A1H0DMP5"/>
<reference evidence="6 7" key="1">
    <citation type="submission" date="2016-10" db="EMBL/GenBank/DDBJ databases">
        <authorList>
            <person name="de Groot N.N."/>
        </authorList>
    </citation>
    <scope>NUCLEOTIDE SEQUENCE [LARGE SCALE GENOMIC DNA]</scope>
    <source>
        <strain evidence="7">L7-484,KACC 16230,DSM 25025</strain>
    </source>
</reference>
<dbReference type="GO" id="GO:0006508">
    <property type="term" value="P:proteolysis"/>
    <property type="evidence" value="ECO:0007669"/>
    <property type="project" value="InterPro"/>
</dbReference>
<dbReference type="PANTHER" id="PTHR43421">
    <property type="entry name" value="METALLOPROTEASE PMBA"/>
    <property type="match status" value="1"/>
</dbReference>
<dbReference type="GO" id="GO:0008237">
    <property type="term" value="F:metallopeptidase activity"/>
    <property type="evidence" value="ECO:0007669"/>
    <property type="project" value="InterPro"/>
</dbReference>
<feature type="compositionally biased region" description="Low complexity" evidence="2">
    <location>
        <begin position="334"/>
        <end position="344"/>
    </location>
</feature>
<dbReference type="STRING" id="1166073.SAMN05192530_101869"/>
<sequence>MSDDLSPLADLGERLIAAARRHGADASDAAVVRSRSRSVEVRLGKVEETESSESDDLSLRVFVGRRSATVSADIRADPDRLAERAVAMARVSPENPYAGLAEPELLAREIADLDLFDPSEVGGEALVAAALETEEAARAVPGVTNSGGASAGMGATGLVLVTSTGFRGTRQRSGFSRQVSVLAGEGTRMERDYDFDSRIHLADLEDASAIGRRAGERAVRRVHPDKVATGRYAIVLDPRVSRGLVGSLVGAINGSGIARGTSFLKNRMGEAVLPDALSLIDEPLLRRRAGSRPFDGEGVRGERLALVENGILRSWILDSAAARELGLRTNGRASRSSSGVSPSSTNVTLEGGARRPVEDLLRDTWSGIYVTETIGHGANLVTGDYSTGASGFLIEDGRLGRPVSEFTIAGNLADMYRAIETADDADTRFSLVVPSLRIGEMTVAGR</sequence>
<dbReference type="InterPro" id="IPR036059">
    <property type="entry name" value="TldD/PmbA_sf"/>
</dbReference>
<evidence type="ECO:0008006" key="8">
    <source>
        <dbReference type="Google" id="ProtNLM"/>
    </source>
</evidence>
<feature type="domain" description="Metalloprotease TldD/E C-terminal" evidence="4">
    <location>
        <begin position="229"/>
        <end position="445"/>
    </location>
</feature>
<dbReference type="Pfam" id="PF19290">
    <property type="entry name" value="PmbA_TldD_2nd"/>
    <property type="match status" value="1"/>
</dbReference>
<keyword evidence="7" id="KW-1185">Reference proteome</keyword>
<comment type="similarity">
    <text evidence="1">Belongs to the peptidase U62 family.</text>
</comment>
<dbReference type="Pfam" id="PF01523">
    <property type="entry name" value="PmbA_TldD_1st"/>
    <property type="match status" value="1"/>
</dbReference>
<evidence type="ECO:0000259" key="4">
    <source>
        <dbReference type="Pfam" id="PF19289"/>
    </source>
</evidence>
<dbReference type="GO" id="GO:0005829">
    <property type="term" value="C:cytosol"/>
    <property type="evidence" value="ECO:0007669"/>
    <property type="project" value="TreeGrafter"/>
</dbReference>